<keyword evidence="4" id="KW-0804">Transcription</keyword>
<evidence type="ECO:0000256" key="5">
    <source>
        <dbReference type="ARBA" id="ARBA00023242"/>
    </source>
</evidence>
<dbReference type="PANTHER" id="PTHR47660">
    <property type="entry name" value="TRANSCRIPTION FACTOR WITH C2H2 AND ZN(2)-CYS(6) DNA BINDING DOMAIN (EUROFUNG)-RELATED-RELATED"/>
    <property type="match status" value="1"/>
</dbReference>
<reference evidence="10" key="1">
    <citation type="journal article" date="2020" name="Stud. Mycol.">
        <title>101 Dothideomycetes genomes: a test case for predicting lifestyles and emergence of pathogens.</title>
        <authorList>
            <person name="Haridas S."/>
            <person name="Albert R."/>
            <person name="Binder M."/>
            <person name="Bloem J."/>
            <person name="Labutti K."/>
            <person name="Salamov A."/>
            <person name="Andreopoulos B."/>
            <person name="Baker S."/>
            <person name="Barry K."/>
            <person name="Bills G."/>
            <person name="Bluhm B."/>
            <person name="Cannon C."/>
            <person name="Castanera R."/>
            <person name="Culley D."/>
            <person name="Daum C."/>
            <person name="Ezra D."/>
            <person name="Gonzalez J."/>
            <person name="Henrissat B."/>
            <person name="Kuo A."/>
            <person name="Liang C."/>
            <person name="Lipzen A."/>
            <person name="Lutzoni F."/>
            <person name="Magnuson J."/>
            <person name="Mondo S."/>
            <person name="Nolan M."/>
            <person name="Ohm R."/>
            <person name="Pangilinan J."/>
            <person name="Park H.-J."/>
            <person name="Ramirez L."/>
            <person name="Alfaro M."/>
            <person name="Sun H."/>
            <person name="Tritt A."/>
            <person name="Yoshinaga Y."/>
            <person name="Zwiers L.-H."/>
            <person name="Turgeon B."/>
            <person name="Goodwin S."/>
            <person name="Spatafora J."/>
            <person name="Crous P."/>
            <person name="Grigoriev I."/>
        </authorList>
    </citation>
    <scope>NUCLEOTIDE SEQUENCE</scope>
    <source>
        <strain evidence="10">CBS 121739</strain>
    </source>
</reference>
<dbReference type="AlphaFoldDB" id="A0A6A6VYW0"/>
<dbReference type="InterPro" id="IPR001138">
    <property type="entry name" value="Zn2Cys6_DnaBD"/>
</dbReference>
<evidence type="ECO:0000256" key="4">
    <source>
        <dbReference type="ARBA" id="ARBA00023163"/>
    </source>
</evidence>
<dbReference type="CDD" id="cd00067">
    <property type="entry name" value="GAL4"/>
    <property type="match status" value="1"/>
</dbReference>
<keyword evidence="6" id="KW-0863">Zinc-finger</keyword>
<keyword evidence="5" id="KW-0539">Nucleus</keyword>
<evidence type="ECO:0000259" key="9">
    <source>
        <dbReference type="PROSITE" id="PS50157"/>
    </source>
</evidence>
<keyword evidence="11" id="KW-1185">Reference proteome</keyword>
<feature type="region of interest" description="Disordered" evidence="7">
    <location>
        <begin position="74"/>
        <end position="102"/>
    </location>
</feature>
<evidence type="ECO:0000256" key="1">
    <source>
        <dbReference type="ARBA" id="ARBA00022723"/>
    </source>
</evidence>
<evidence type="ECO:0000256" key="2">
    <source>
        <dbReference type="ARBA" id="ARBA00022833"/>
    </source>
</evidence>
<dbReference type="SMART" id="SM00066">
    <property type="entry name" value="GAL4"/>
    <property type="match status" value="1"/>
</dbReference>
<dbReference type="PANTHER" id="PTHR47660:SF3">
    <property type="entry name" value="FINGER DOMAIN PROTEIN, PUTATIVE (AFU_ORTHOLOGUE AFUA_4G03310)-RELATED"/>
    <property type="match status" value="1"/>
</dbReference>
<evidence type="ECO:0000313" key="11">
    <source>
        <dbReference type="Proteomes" id="UP000799437"/>
    </source>
</evidence>
<evidence type="ECO:0000313" key="10">
    <source>
        <dbReference type="EMBL" id="KAF2755415.1"/>
    </source>
</evidence>
<evidence type="ECO:0000256" key="6">
    <source>
        <dbReference type="PROSITE-ProRule" id="PRU00042"/>
    </source>
</evidence>
<dbReference type="InterPro" id="IPR036864">
    <property type="entry name" value="Zn2-C6_fun-type_DNA-bd_sf"/>
</dbReference>
<dbReference type="GO" id="GO:0008270">
    <property type="term" value="F:zinc ion binding"/>
    <property type="evidence" value="ECO:0007669"/>
    <property type="project" value="UniProtKB-KW"/>
</dbReference>
<organism evidence="10 11">
    <name type="scientific">Pseudovirgaria hyperparasitica</name>
    <dbReference type="NCBI Taxonomy" id="470096"/>
    <lineage>
        <taxon>Eukaryota</taxon>
        <taxon>Fungi</taxon>
        <taxon>Dikarya</taxon>
        <taxon>Ascomycota</taxon>
        <taxon>Pezizomycotina</taxon>
        <taxon>Dothideomycetes</taxon>
        <taxon>Dothideomycetes incertae sedis</taxon>
        <taxon>Acrospermales</taxon>
        <taxon>Acrospermaceae</taxon>
        <taxon>Pseudovirgaria</taxon>
    </lineage>
</organism>
<dbReference type="Gene3D" id="4.10.240.10">
    <property type="entry name" value="Zn(2)-C6 fungal-type DNA-binding domain"/>
    <property type="match status" value="1"/>
</dbReference>
<feature type="domain" description="Zn(2)-C6 fungal-type" evidence="8">
    <location>
        <begin position="46"/>
        <end position="76"/>
    </location>
</feature>
<accession>A0A6A6VYW0</accession>
<dbReference type="EMBL" id="ML996577">
    <property type="protein sequence ID" value="KAF2755415.1"/>
    <property type="molecule type" value="Genomic_DNA"/>
</dbReference>
<dbReference type="PROSITE" id="PS50157">
    <property type="entry name" value="ZINC_FINGER_C2H2_2"/>
    <property type="match status" value="1"/>
</dbReference>
<gene>
    <name evidence="10" type="ORF">EJ05DRAFT_488186</name>
</gene>
<evidence type="ECO:0000256" key="3">
    <source>
        <dbReference type="ARBA" id="ARBA00023015"/>
    </source>
</evidence>
<dbReference type="PROSITE" id="PS50048">
    <property type="entry name" value="ZN2_CY6_FUNGAL_2"/>
    <property type="match status" value="1"/>
</dbReference>
<feature type="domain" description="C2H2-type" evidence="9">
    <location>
        <begin position="12"/>
        <end position="39"/>
    </location>
</feature>
<dbReference type="RefSeq" id="XP_033597866.1">
    <property type="nucleotide sequence ID" value="XM_033745685.1"/>
</dbReference>
<dbReference type="InterPro" id="IPR013087">
    <property type="entry name" value="Znf_C2H2_type"/>
</dbReference>
<feature type="compositionally biased region" description="Low complexity" evidence="7">
    <location>
        <begin position="77"/>
        <end position="97"/>
    </location>
</feature>
<name>A0A6A6VYW0_9PEZI</name>
<evidence type="ECO:0000259" key="8">
    <source>
        <dbReference type="PROSITE" id="PS50048"/>
    </source>
</evidence>
<dbReference type="SUPFAM" id="SSF57701">
    <property type="entry name" value="Zn2/Cys6 DNA-binding domain"/>
    <property type="match status" value="1"/>
</dbReference>
<evidence type="ECO:0000256" key="7">
    <source>
        <dbReference type="SAM" id="MobiDB-lite"/>
    </source>
</evidence>
<dbReference type="PROSITE" id="PS00463">
    <property type="entry name" value="ZN2_CY6_FUNGAL_1"/>
    <property type="match status" value="1"/>
</dbReference>
<keyword evidence="2" id="KW-0862">Zinc</keyword>
<proteinExistence type="predicted"/>
<keyword evidence="3" id="KW-0805">Transcription regulation</keyword>
<dbReference type="GeneID" id="54486739"/>
<sequence>MSGRVRSIETEHQCQKCKKFFSQKSSLTRHTKRCVLDLPVPIRQKSCSHCANAKARCNLRRPSCSRCTARELPCSYPTSASERSPSPTSSSSSKTPSEYPVPSIEDHHIALPTAQPKQPNDSSIDTVIQRSSPLLPSSALPSLRDQSLLYPVARLPSPTPLTLHSTTQIFLVHRSWVGTMASKTHLPPIIHPRQIPDGIPLDLMGFYLVAKVWTSATAATRPGVTRIAEREMLKFHERYTAGQVGSVRDMVIDLQVFLLYAIIKLFPPDEVVERDVAKEREIFAHLQDVAYQVAKTGLFLPESPHESGEAEDELGDLPSWDTWLLTEAKRRAIIAVYQMAWAWSVRHSFPVFHGRELDFVQAPAAKTLWEAENEEKFAGAWRLDRRKWGAKPYLMGELPWLAMPGNAERDRRTEMWAEDVDDFGMFVLGLRE</sequence>
<dbReference type="Proteomes" id="UP000799437">
    <property type="component" value="Unassembled WGS sequence"/>
</dbReference>
<keyword evidence="1" id="KW-0479">Metal-binding</keyword>
<dbReference type="OrthoDB" id="2441642at2759"/>
<dbReference type="GO" id="GO:0000981">
    <property type="term" value="F:DNA-binding transcription factor activity, RNA polymerase II-specific"/>
    <property type="evidence" value="ECO:0007669"/>
    <property type="project" value="InterPro"/>
</dbReference>
<evidence type="ECO:0008006" key="12">
    <source>
        <dbReference type="Google" id="ProtNLM"/>
    </source>
</evidence>
<dbReference type="Pfam" id="PF00172">
    <property type="entry name" value="Zn_clus"/>
    <property type="match status" value="1"/>
</dbReference>
<protein>
    <recommendedName>
        <fullName evidence="12">Zn(2)-C6 fungal-type domain-containing protein</fullName>
    </recommendedName>
</protein>